<dbReference type="PANTHER" id="PTHR13615">
    <property type="entry name" value="GLYCOSYLTRANSFERASE-LIKE 1"/>
    <property type="match status" value="1"/>
</dbReference>
<evidence type="ECO:0000256" key="1">
    <source>
        <dbReference type="ARBA" id="ARBA00009481"/>
    </source>
</evidence>
<dbReference type="InterPro" id="IPR001296">
    <property type="entry name" value="Glyco_trans_1"/>
</dbReference>
<keyword evidence="11" id="KW-1185">Reference proteome</keyword>
<dbReference type="Proteomes" id="UP000242188">
    <property type="component" value="Unassembled WGS sequence"/>
</dbReference>
<feature type="region of interest" description="Disordered" evidence="7">
    <location>
        <begin position="231"/>
        <end position="251"/>
    </location>
</feature>
<evidence type="ECO:0000256" key="6">
    <source>
        <dbReference type="ARBA" id="ARBA00048439"/>
    </source>
</evidence>
<protein>
    <recommendedName>
        <fullName evidence="5">tRNA-queuosine alpha-mannosyltransferase</fullName>
        <ecNumber evidence="4">2.4.1.110</ecNumber>
    </recommendedName>
</protein>
<sequence>MADEILMVEPFYGGSHRQLIDLLHSHFTESVKVTMTAKKWHWRARTSALHLSQEIPYSSNYRVLFASSVLNLAELVALRPDLSGLRKILYFHENQLVYPVQKKMQRDFQYPYNQILSCLVADKVVFNSQFNMDSFLSSINKTLKTIPDYRPKGLPEKIRPKCQVLYFPLDLPPREKFIHTHQNKPTFTSIDESRKEEEENSSCNPDVKTRTCLGDKFEDCGSKDVKCDMPVHSIEDGNPSDERSCPPDAKRRKTGPLHIVWAHRWEHDKDPETFFNALFQLQEAGLNFRVSVMGEQFTDNPEIFSVAKERLASHIVAWGYQEKKEDFYRILSEADVAVSTALHEFYGVSMLEAVYFGCYPLCPNRLVYPEIFPKTYLFNTPAQLLKKLKRMCTVPDETRRHSIQVPMDRYLWQNCAEDFYALFKVNQRQ</sequence>
<comment type="similarity">
    <text evidence="1">Belongs to the glycosyltransferase group 1 family. Glycosyltransferase 4 subfamily.</text>
</comment>
<feature type="domain" description="tRNA-queuosine alpha-mannosyltransferase N-terminal" evidence="9">
    <location>
        <begin position="4"/>
        <end position="169"/>
    </location>
</feature>
<dbReference type="Pfam" id="PF12038">
    <property type="entry name" value="QTMAN_N"/>
    <property type="match status" value="1"/>
</dbReference>
<keyword evidence="3 10" id="KW-0808">Transferase</keyword>
<evidence type="ECO:0000256" key="5">
    <source>
        <dbReference type="ARBA" id="ARBA00044539"/>
    </source>
</evidence>
<dbReference type="EC" id="2.4.1.110" evidence="4"/>
<keyword evidence="2" id="KW-0328">Glycosyltransferase</keyword>
<name>A0A210PF58_MIZYE</name>
<evidence type="ECO:0000256" key="2">
    <source>
        <dbReference type="ARBA" id="ARBA00022676"/>
    </source>
</evidence>
<dbReference type="GO" id="GO:0016438">
    <property type="term" value="F:tRNA-queuosine(34) beta-mannosyltransferase activity"/>
    <property type="evidence" value="ECO:0007669"/>
    <property type="project" value="UniProtKB-EC"/>
</dbReference>
<reference evidence="10 11" key="1">
    <citation type="journal article" date="2017" name="Nat. Ecol. Evol.">
        <title>Scallop genome provides insights into evolution of bilaterian karyotype and development.</title>
        <authorList>
            <person name="Wang S."/>
            <person name="Zhang J."/>
            <person name="Jiao W."/>
            <person name="Li J."/>
            <person name="Xun X."/>
            <person name="Sun Y."/>
            <person name="Guo X."/>
            <person name="Huan P."/>
            <person name="Dong B."/>
            <person name="Zhang L."/>
            <person name="Hu X."/>
            <person name="Sun X."/>
            <person name="Wang J."/>
            <person name="Zhao C."/>
            <person name="Wang Y."/>
            <person name="Wang D."/>
            <person name="Huang X."/>
            <person name="Wang R."/>
            <person name="Lv J."/>
            <person name="Li Y."/>
            <person name="Zhang Z."/>
            <person name="Liu B."/>
            <person name="Lu W."/>
            <person name="Hui Y."/>
            <person name="Liang J."/>
            <person name="Zhou Z."/>
            <person name="Hou R."/>
            <person name="Li X."/>
            <person name="Liu Y."/>
            <person name="Li H."/>
            <person name="Ning X."/>
            <person name="Lin Y."/>
            <person name="Zhao L."/>
            <person name="Xing Q."/>
            <person name="Dou J."/>
            <person name="Li Y."/>
            <person name="Mao J."/>
            <person name="Guo H."/>
            <person name="Dou H."/>
            <person name="Li T."/>
            <person name="Mu C."/>
            <person name="Jiang W."/>
            <person name="Fu Q."/>
            <person name="Fu X."/>
            <person name="Miao Y."/>
            <person name="Liu J."/>
            <person name="Yu Q."/>
            <person name="Li R."/>
            <person name="Liao H."/>
            <person name="Li X."/>
            <person name="Kong Y."/>
            <person name="Jiang Z."/>
            <person name="Chourrout D."/>
            <person name="Li R."/>
            <person name="Bao Z."/>
        </authorList>
    </citation>
    <scope>NUCLEOTIDE SEQUENCE [LARGE SCALE GENOMIC DNA]</scope>
    <source>
        <strain evidence="10 11">PY_sf001</strain>
    </source>
</reference>
<dbReference type="Gene3D" id="3.40.50.2000">
    <property type="entry name" value="Glycogen Phosphorylase B"/>
    <property type="match status" value="1"/>
</dbReference>
<feature type="domain" description="Glycosyl transferase family 1" evidence="8">
    <location>
        <begin position="252"/>
        <end position="375"/>
    </location>
</feature>
<dbReference type="CDD" id="cd01635">
    <property type="entry name" value="Glycosyltransferase_GTB-type"/>
    <property type="match status" value="1"/>
</dbReference>
<evidence type="ECO:0000256" key="3">
    <source>
        <dbReference type="ARBA" id="ARBA00022679"/>
    </source>
</evidence>
<dbReference type="InterPro" id="IPR051862">
    <property type="entry name" value="GT-like_domain_containing_1"/>
</dbReference>
<evidence type="ECO:0000259" key="8">
    <source>
        <dbReference type="Pfam" id="PF00534"/>
    </source>
</evidence>
<gene>
    <name evidence="10" type="ORF">KP79_PYT19114</name>
</gene>
<dbReference type="EMBL" id="NEDP02076740">
    <property type="protein sequence ID" value="OWF35122.1"/>
    <property type="molecule type" value="Genomic_DNA"/>
</dbReference>
<comment type="catalytic activity">
    <reaction evidence="6">
        <text>queuosine(34) in tRNA(Asp) + GDP-alpha-D-mannose = O-4''-alpha-D-mannosylqueuosine(34) in tRNA(Asp) + GDP + H(+)</text>
        <dbReference type="Rhea" id="RHEA:12885"/>
        <dbReference type="Rhea" id="RHEA-COMP:18572"/>
        <dbReference type="Rhea" id="RHEA-COMP:18581"/>
        <dbReference type="ChEBI" id="CHEBI:15378"/>
        <dbReference type="ChEBI" id="CHEBI:57527"/>
        <dbReference type="ChEBI" id="CHEBI:58189"/>
        <dbReference type="ChEBI" id="CHEBI:194431"/>
        <dbReference type="ChEBI" id="CHEBI:194442"/>
        <dbReference type="EC" id="2.4.1.110"/>
    </reaction>
    <physiologicalReaction direction="left-to-right" evidence="6">
        <dbReference type="Rhea" id="RHEA:12886"/>
    </physiologicalReaction>
</comment>
<evidence type="ECO:0000259" key="9">
    <source>
        <dbReference type="Pfam" id="PF12038"/>
    </source>
</evidence>
<evidence type="ECO:0000256" key="7">
    <source>
        <dbReference type="SAM" id="MobiDB-lite"/>
    </source>
</evidence>
<dbReference type="OrthoDB" id="10032790at2759"/>
<dbReference type="AlphaFoldDB" id="A0A210PF58"/>
<feature type="compositionally biased region" description="Basic and acidic residues" evidence="7">
    <location>
        <begin position="231"/>
        <end position="249"/>
    </location>
</feature>
<evidence type="ECO:0000313" key="10">
    <source>
        <dbReference type="EMBL" id="OWF35122.1"/>
    </source>
</evidence>
<dbReference type="Pfam" id="PF00534">
    <property type="entry name" value="Glycos_transf_1"/>
    <property type="match status" value="1"/>
</dbReference>
<proteinExistence type="inferred from homology"/>
<evidence type="ECO:0000313" key="11">
    <source>
        <dbReference type="Proteomes" id="UP000242188"/>
    </source>
</evidence>
<evidence type="ECO:0000256" key="4">
    <source>
        <dbReference type="ARBA" id="ARBA00044517"/>
    </source>
</evidence>
<dbReference type="STRING" id="6573.A0A210PF58"/>
<comment type="caution">
    <text evidence="10">The sequence shown here is derived from an EMBL/GenBank/DDBJ whole genome shotgun (WGS) entry which is preliminary data.</text>
</comment>
<dbReference type="SUPFAM" id="SSF53756">
    <property type="entry name" value="UDP-Glycosyltransferase/glycogen phosphorylase"/>
    <property type="match status" value="1"/>
</dbReference>
<dbReference type="InterPro" id="IPR022701">
    <property type="entry name" value="QTMAN_N"/>
</dbReference>
<accession>A0A210PF58</accession>
<dbReference type="PANTHER" id="PTHR13615:SF3">
    <property type="entry name" value="GLYCOSYLTRANSFERASE-LIKE DOMAIN-CONTAINING PROTEIN 1"/>
    <property type="match status" value="1"/>
</dbReference>
<organism evidence="10 11">
    <name type="scientific">Mizuhopecten yessoensis</name>
    <name type="common">Japanese scallop</name>
    <name type="synonym">Patinopecten yessoensis</name>
    <dbReference type="NCBI Taxonomy" id="6573"/>
    <lineage>
        <taxon>Eukaryota</taxon>
        <taxon>Metazoa</taxon>
        <taxon>Spiralia</taxon>
        <taxon>Lophotrochozoa</taxon>
        <taxon>Mollusca</taxon>
        <taxon>Bivalvia</taxon>
        <taxon>Autobranchia</taxon>
        <taxon>Pteriomorphia</taxon>
        <taxon>Pectinida</taxon>
        <taxon>Pectinoidea</taxon>
        <taxon>Pectinidae</taxon>
        <taxon>Mizuhopecten</taxon>
    </lineage>
</organism>